<evidence type="ECO:0000313" key="5">
    <source>
        <dbReference type="EMBL" id="KKL70806.1"/>
    </source>
</evidence>
<sequence>MLHSTLLSWNKKNRGLAATVNRGIEHGENHYICVLNSDVIVTKGWLKKMVLAIEADERNKIVNPCSNNTALINIPLQQGYDYN</sequence>
<dbReference type="AlphaFoldDB" id="A0A0F9EX53"/>
<organism evidence="5">
    <name type="scientific">marine sediment metagenome</name>
    <dbReference type="NCBI Taxonomy" id="412755"/>
    <lineage>
        <taxon>unclassified sequences</taxon>
        <taxon>metagenomes</taxon>
        <taxon>ecological metagenomes</taxon>
    </lineage>
</organism>
<accession>A0A0F9EX53</accession>
<protein>
    <recommendedName>
        <fullName evidence="4">Glycosyltransferase 2-like domain-containing protein</fullName>
    </recommendedName>
</protein>
<evidence type="ECO:0000256" key="1">
    <source>
        <dbReference type="ARBA" id="ARBA00006739"/>
    </source>
</evidence>
<gene>
    <name evidence="5" type="ORF">LCGC14_2101200</name>
</gene>
<name>A0A0F9EX53_9ZZZZ</name>
<dbReference type="Pfam" id="PF00535">
    <property type="entry name" value="Glycos_transf_2"/>
    <property type="match status" value="1"/>
</dbReference>
<comment type="similarity">
    <text evidence="1">Belongs to the glycosyltransferase 2 family.</text>
</comment>
<dbReference type="PANTHER" id="PTHR43179:SF12">
    <property type="entry name" value="GALACTOFURANOSYLTRANSFERASE GLFT2"/>
    <property type="match status" value="1"/>
</dbReference>
<dbReference type="Gene3D" id="3.90.550.10">
    <property type="entry name" value="Spore Coat Polysaccharide Biosynthesis Protein SpsA, Chain A"/>
    <property type="match status" value="1"/>
</dbReference>
<keyword evidence="3" id="KW-0808">Transferase</keyword>
<proteinExistence type="inferred from homology"/>
<dbReference type="InterPro" id="IPR029044">
    <property type="entry name" value="Nucleotide-diphossugar_trans"/>
</dbReference>
<reference evidence="5" key="1">
    <citation type="journal article" date="2015" name="Nature">
        <title>Complex archaea that bridge the gap between prokaryotes and eukaryotes.</title>
        <authorList>
            <person name="Spang A."/>
            <person name="Saw J.H."/>
            <person name="Jorgensen S.L."/>
            <person name="Zaremba-Niedzwiedzka K."/>
            <person name="Martijn J."/>
            <person name="Lind A.E."/>
            <person name="van Eijk R."/>
            <person name="Schleper C."/>
            <person name="Guy L."/>
            <person name="Ettema T.J."/>
        </authorList>
    </citation>
    <scope>NUCLEOTIDE SEQUENCE</scope>
</reference>
<dbReference type="GO" id="GO:0016757">
    <property type="term" value="F:glycosyltransferase activity"/>
    <property type="evidence" value="ECO:0007669"/>
    <property type="project" value="UniProtKB-KW"/>
</dbReference>
<evidence type="ECO:0000256" key="2">
    <source>
        <dbReference type="ARBA" id="ARBA00022676"/>
    </source>
</evidence>
<evidence type="ECO:0000256" key="3">
    <source>
        <dbReference type="ARBA" id="ARBA00022679"/>
    </source>
</evidence>
<dbReference type="EMBL" id="LAZR01025786">
    <property type="protein sequence ID" value="KKL70806.1"/>
    <property type="molecule type" value="Genomic_DNA"/>
</dbReference>
<feature type="domain" description="Glycosyltransferase 2-like" evidence="4">
    <location>
        <begin position="10"/>
        <end position="58"/>
    </location>
</feature>
<dbReference type="PANTHER" id="PTHR43179">
    <property type="entry name" value="RHAMNOSYLTRANSFERASE WBBL"/>
    <property type="match status" value="1"/>
</dbReference>
<feature type="non-terminal residue" evidence="5">
    <location>
        <position position="83"/>
    </location>
</feature>
<comment type="caution">
    <text evidence="5">The sequence shown here is derived from an EMBL/GenBank/DDBJ whole genome shotgun (WGS) entry which is preliminary data.</text>
</comment>
<evidence type="ECO:0000259" key="4">
    <source>
        <dbReference type="Pfam" id="PF00535"/>
    </source>
</evidence>
<keyword evidence="2" id="KW-0328">Glycosyltransferase</keyword>
<dbReference type="InterPro" id="IPR001173">
    <property type="entry name" value="Glyco_trans_2-like"/>
</dbReference>
<dbReference type="SUPFAM" id="SSF53448">
    <property type="entry name" value="Nucleotide-diphospho-sugar transferases"/>
    <property type="match status" value="1"/>
</dbReference>